<evidence type="ECO:0000256" key="1">
    <source>
        <dbReference type="SAM" id="Phobius"/>
    </source>
</evidence>
<dbReference type="Proteomes" id="UP000008634">
    <property type="component" value="Chromosome"/>
</dbReference>
<feature type="transmembrane region" description="Helical" evidence="1">
    <location>
        <begin position="71"/>
        <end position="96"/>
    </location>
</feature>
<dbReference type="HOGENOM" id="CLU_114902_0_0_10"/>
<dbReference type="EMBL" id="CP002453">
    <property type="protein sequence ID" value="ADV50801.1"/>
    <property type="molecule type" value="Genomic_DNA"/>
</dbReference>
<accession>E6X8E5</accession>
<gene>
    <name evidence="2" type="ordered locus">Celal_3537</name>
</gene>
<evidence type="ECO:0008006" key="4">
    <source>
        <dbReference type="Google" id="ProtNLM"/>
    </source>
</evidence>
<evidence type="ECO:0000313" key="2">
    <source>
        <dbReference type="EMBL" id="ADV50801.1"/>
    </source>
</evidence>
<keyword evidence="1" id="KW-0812">Transmembrane</keyword>
<dbReference type="RefSeq" id="WP_013552252.1">
    <property type="nucleotide sequence ID" value="NC_014934.1"/>
</dbReference>
<proteinExistence type="predicted"/>
<feature type="transmembrane region" description="Helical" evidence="1">
    <location>
        <begin position="117"/>
        <end position="136"/>
    </location>
</feature>
<dbReference type="STRING" id="688270.Celal_3537"/>
<reference evidence="2 3" key="1">
    <citation type="journal article" date="2010" name="Stand. Genomic Sci.">
        <title>Complete genome sequence of Cellulophaga algicola type strain (IC166).</title>
        <authorList>
            <person name="Abt B."/>
            <person name="Lu M."/>
            <person name="Misra M."/>
            <person name="Han C."/>
            <person name="Nolan M."/>
            <person name="Lucas S."/>
            <person name="Hammon N."/>
            <person name="Deshpande S."/>
            <person name="Cheng J.F."/>
            <person name="Tapia R."/>
            <person name="Goodwin L."/>
            <person name="Pitluck S."/>
            <person name="Liolios K."/>
            <person name="Pagani I."/>
            <person name="Ivanova N."/>
            <person name="Mavromatis K."/>
            <person name="Ovchinikova G."/>
            <person name="Pati A."/>
            <person name="Chen A."/>
            <person name="Palaniappan K."/>
            <person name="Land M."/>
            <person name="Hauser L."/>
            <person name="Chang Y.J."/>
            <person name="Jeffries C.D."/>
            <person name="Detter J.C."/>
            <person name="Brambilla E."/>
            <person name="Rohde M."/>
            <person name="Tindall B.J."/>
            <person name="Goker M."/>
            <person name="Woyke T."/>
            <person name="Bristow J."/>
            <person name="Eisen J.A."/>
            <person name="Markowitz V."/>
            <person name="Hugenholtz P."/>
            <person name="Kyrpides N.C."/>
            <person name="Klenk H.P."/>
            <person name="Lapidus A."/>
        </authorList>
    </citation>
    <scope>NUCLEOTIDE SEQUENCE [LARGE SCALE GENOMIC DNA]</scope>
    <source>
        <strain evidence="3">DSM 14237 / IC166 / ACAM 630</strain>
    </source>
</reference>
<keyword evidence="1" id="KW-1133">Transmembrane helix</keyword>
<keyword evidence="3" id="KW-1185">Reference proteome</keyword>
<dbReference type="OrthoDB" id="883418at2"/>
<feature type="transmembrane region" description="Helical" evidence="1">
    <location>
        <begin position="44"/>
        <end position="65"/>
    </location>
</feature>
<keyword evidence="1" id="KW-0472">Membrane</keyword>
<protein>
    <recommendedName>
        <fullName evidence="4">DUF4149 domain-containing protein</fullName>
    </recommendedName>
</protein>
<dbReference type="AlphaFoldDB" id="E6X8E5"/>
<sequence length="140" mass="16225">MSLAIIGLLIDFGLVVLIWMIQCIVYPSFSYYSAENLIVWHNKYTARFSFIVVPLIVLQLILSIYEVVSVANLYTILRLLLIVALWCATFFQFVPIHTKISNGKISSELLVSLVHKNWVRTVLWTLLFLLNLYYYLSFAV</sequence>
<organism evidence="2 3">
    <name type="scientific">Cellulophaga algicola (strain DSM 14237 / IC166 / ACAM 630)</name>
    <dbReference type="NCBI Taxonomy" id="688270"/>
    <lineage>
        <taxon>Bacteria</taxon>
        <taxon>Pseudomonadati</taxon>
        <taxon>Bacteroidota</taxon>
        <taxon>Flavobacteriia</taxon>
        <taxon>Flavobacteriales</taxon>
        <taxon>Flavobacteriaceae</taxon>
        <taxon>Cellulophaga</taxon>
    </lineage>
</organism>
<dbReference type="eggNOG" id="ENOG5032SXD">
    <property type="taxonomic scope" value="Bacteria"/>
</dbReference>
<dbReference type="KEGG" id="cao:Celal_3537"/>
<name>E6X8E5_CELAD</name>
<feature type="transmembrane region" description="Helical" evidence="1">
    <location>
        <begin position="6"/>
        <end position="32"/>
    </location>
</feature>
<evidence type="ECO:0000313" key="3">
    <source>
        <dbReference type="Proteomes" id="UP000008634"/>
    </source>
</evidence>